<evidence type="ECO:0000313" key="3">
    <source>
        <dbReference type="EMBL" id="GHA37742.1"/>
    </source>
</evidence>
<evidence type="ECO:0000259" key="2">
    <source>
        <dbReference type="Pfam" id="PF13763"/>
    </source>
</evidence>
<dbReference type="RefSeq" id="WP_189427296.1">
    <property type="nucleotide sequence ID" value="NZ_BMZE01000005.1"/>
</dbReference>
<accession>A0A918SGT6</accession>
<feature type="compositionally biased region" description="Basic residues" evidence="1">
    <location>
        <begin position="10"/>
        <end position="22"/>
    </location>
</feature>
<reference evidence="3" key="1">
    <citation type="journal article" date="2014" name="Int. J. Syst. Evol. Microbiol.">
        <title>Complete genome sequence of Corynebacterium casei LMG S-19264T (=DSM 44701T), isolated from a smear-ripened cheese.</title>
        <authorList>
            <consortium name="US DOE Joint Genome Institute (JGI-PGF)"/>
            <person name="Walter F."/>
            <person name="Albersmeier A."/>
            <person name="Kalinowski J."/>
            <person name="Ruckert C."/>
        </authorList>
    </citation>
    <scope>NUCLEOTIDE SEQUENCE</scope>
    <source>
        <strain evidence="3">KCTC 32437</strain>
    </source>
</reference>
<feature type="compositionally biased region" description="Polar residues" evidence="1">
    <location>
        <begin position="105"/>
        <end position="116"/>
    </location>
</feature>
<feature type="domain" description="DUF4167" evidence="2">
    <location>
        <begin position="11"/>
        <end position="85"/>
    </location>
</feature>
<dbReference type="InterPro" id="IPR025430">
    <property type="entry name" value="DUF4167"/>
</dbReference>
<sequence length="229" mass="25074">MRPNQQNNKNRSRGRNGGRKHVNPLSRNYESNGPDVKVRGNASHIAEKYQQLARDAVSSGDSVMAENYLQHAEHYFRIVMAAQPQQRPDYNQDNDSDESEDGNETANANSNVGHQQQPERPRVQTEEQAEAAPQPQPRAPRQRRSAEAKKAEASENPPEAVAEAKPADAAEQPQSASSSDEGEESPRKRRPRRRRASSEPTGESGETSKAADTGELPAFITSGSPAAAE</sequence>
<feature type="region of interest" description="Disordered" evidence="1">
    <location>
        <begin position="86"/>
        <end position="229"/>
    </location>
</feature>
<dbReference type="EMBL" id="BMZE01000005">
    <property type="protein sequence ID" value="GHA37742.1"/>
    <property type="molecule type" value="Genomic_DNA"/>
</dbReference>
<evidence type="ECO:0000313" key="4">
    <source>
        <dbReference type="Proteomes" id="UP000646579"/>
    </source>
</evidence>
<organism evidence="3 4">
    <name type="scientific">Devosia pacifica</name>
    <dbReference type="NCBI Taxonomy" id="1335967"/>
    <lineage>
        <taxon>Bacteria</taxon>
        <taxon>Pseudomonadati</taxon>
        <taxon>Pseudomonadota</taxon>
        <taxon>Alphaproteobacteria</taxon>
        <taxon>Hyphomicrobiales</taxon>
        <taxon>Devosiaceae</taxon>
        <taxon>Devosia</taxon>
    </lineage>
</organism>
<reference evidence="3" key="2">
    <citation type="submission" date="2020-09" db="EMBL/GenBank/DDBJ databases">
        <authorList>
            <person name="Sun Q."/>
            <person name="Kim S."/>
        </authorList>
    </citation>
    <scope>NUCLEOTIDE SEQUENCE</scope>
    <source>
        <strain evidence="3">KCTC 32437</strain>
    </source>
</reference>
<keyword evidence="4" id="KW-1185">Reference proteome</keyword>
<name>A0A918SGT6_9HYPH</name>
<feature type="compositionally biased region" description="Basic and acidic residues" evidence="1">
    <location>
        <begin position="144"/>
        <end position="153"/>
    </location>
</feature>
<feature type="compositionally biased region" description="Low complexity" evidence="1">
    <location>
        <begin position="154"/>
        <end position="173"/>
    </location>
</feature>
<protein>
    <recommendedName>
        <fullName evidence="2">DUF4167 domain-containing protein</fullName>
    </recommendedName>
</protein>
<dbReference type="Pfam" id="PF13763">
    <property type="entry name" value="DUF4167"/>
    <property type="match status" value="1"/>
</dbReference>
<feature type="compositionally biased region" description="Acidic residues" evidence="1">
    <location>
        <begin position="92"/>
        <end position="103"/>
    </location>
</feature>
<evidence type="ECO:0000256" key="1">
    <source>
        <dbReference type="SAM" id="MobiDB-lite"/>
    </source>
</evidence>
<comment type="caution">
    <text evidence="3">The sequence shown here is derived from an EMBL/GenBank/DDBJ whole genome shotgun (WGS) entry which is preliminary data.</text>
</comment>
<dbReference type="AlphaFoldDB" id="A0A918SGT6"/>
<dbReference type="Proteomes" id="UP000646579">
    <property type="component" value="Unassembled WGS sequence"/>
</dbReference>
<feature type="region of interest" description="Disordered" evidence="1">
    <location>
        <begin position="1"/>
        <end position="38"/>
    </location>
</feature>
<gene>
    <name evidence="3" type="ORF">GCM10007989_36990</name>
</gene>
<feature type="compositionally biased region" description="Low complexity" evidence="1">
    <location>
        <begin position="198"/>
        <end position="208"/>
    </location>
</feature>
<proteinExistence type="predicted"/>